<keyword evidence="6 7" id="KW-0472">Membrane</keyword>
<reference evidence="10 11" key="1">
    <citation type="submission" date="2016-10" db="EMBL/GenBank/DDBJ databases">
        <title>Complete Genome Sequence of Peptococcaceae strain DCMF.</title>
        <authorList>
            <person name="Edwards R.J."/>
            <person name="Holland S.I."/>
            <person name="Deshpande N.P."/>
            <person name="Wong Y.K."/>
            <person name="Ertan H."/>
            <person name="Manefield M."/>
            <person name="Russell T.L."/>
            <person name="Lee M.J."/>
        </authorList>
    </citation>
    <scope>NUCLEOTIDE SEQUENCE [LARGE SCALE GENOMIC DNA]</scope>
    <source>
        <strain evidence="10 11">DCMF</strain>
    </source>
</reference>
<feature type="transmembrane region" description="Helical" evidence="8">
    <location>
        <begin position="16"/>
        <end position="36"/>
    </location>
</feature>
<evidence type="ECO:0000256" key="5">
    <source>
        <dbReference type="ARBA" id="ARBA00022989"/>
    </source>
</evidence>
<dbReference type="InterPro" id="IPR025713">
    <property type="entry name" value="MotB-like_N_dom"/>
</dbReference>
<keyword evidence="4 8" id="KW-0812">Transmembrane</keyword>
<dbReference type="Pfam" id="PF13677">
    <property type="entry name" value="MotB_plug"/>
    <property type="match status" value="1"/>
</dbReference>
<evidence type="ECO:0000256" key="8">
    <source>
        <dbReference type="SAM" id="Phobius"/>
    </source>
</evidence>
<keyword evidence="5 8" id="KW-1133">Transmembrane helix</keyword>
<dbReference type="Gene3D" id="3.30.1330.60">
    <property type="entry name" value="OmpA-like domain"/>
    <property type="match status" value="1"/>
</dbReference>
<dbReference type="RefSeq" id="WP_148138018.1">
    <property type="nucleotide sequence ID" value="NZ_CP017634.1"/>
</dbReference>
<protein>
    <submittedName>
        <fullName evidence="10">Chemotaxis protein MotB</fullName>
    </submittedName>
</protein>
<dbReference type="AlphaFoldDB" id="A0A3G1KX47"/>
<dbReference type="Pfam" id="PF00691">
    <property type="entry name" value="OmpA"/>
    <property type="match status" value="1"/>
</dbReference>
<evidence type="ECO:0000256" key="7">
    <source>
        <dbReference type="PROSITE-ProRule" id="PRU00473"/>
    </source>
</evidence>
<gene>
    <name evidence="10" type="ORF">DCMF_21345</name>
</gene>
<dbReference type="KEGG" id="fwa:DCMF_21345"/>
<feature type="domain" description="OmpA-like" evidence="9">
    <location>
        <begin position="135"/>
        <end position="256"/>
    </location>
</feature>
<dbReference type="EMBL" id="CP017634">
    <property type="protein sequence ID" value="ATW26967.1"/>
    <property type="molecule type" value="Genomic_DNA"/>
</dbReference>
<evidence type="ECO:0000256" key="6">
    <source>
        <dbReference type="ARBA" id="ARBA00023136"/>
    </source>
</evidence>
<evidence type="ECO:0000256" key="3">
    <source>
        <dbReference type="ARBA" id="ARBA00022475"/>
    </source>
</evidence>
<dbReference type="PROSITE" id="PS51123">
    <property type="entry name" value="OMPA_2"/>
    <property type="match status" value="1"/>
</dbReference>
<organism evidence="10 11">
    <name type="scientific">Formimonas warabiya</name>
    <dbReference type="NCBI Taxonomy" id="1761012"/>
    <lineage>
        <taxon>Bacteria</taxon>
        <taxon>Bacillati</taxon>
        <taxon>Bacillota</taxon>
        <taxon>Clostridia</taxon>
        <taxon>Eubacteriales</taxon>
        <taxon>Peptococcaceae</taxon>
        <taxon>Candidatus Formimonas</taxon>
    </lineage>
</organism>
<dbReference type="SUPFAM" id="SSF103088">
    <property type="entry name" value="OmpA-like"/>
    <property type="match status" value="1"/>
</dbReference>
<dbReference type="CDD" id="cd07185">
    <property type="entry name" value="OmpA_C-like"/>
    <property type="match status" value="1"/>
</dbReference>
<dbReference type="Proteomes" id="UP000323521">
    <property type="component" value="Chromosome"/>
</dbReference>
<keyword evidence="3" id="KW-1003">Cell membrane</keyword>
<evidence type="ECO:0000313" key="10">
    <source>
        <dbReference type="EMBL" id="ATW26967.1"/>
    </source>
</evidence>
<dbReference type="InterPro" id="IPR006665">
    <property type="entry name" value="OmpA-like"/>
</dbReference>
<proteinExistence type="inferred from homology"/>
<dbReference type="InterPro" id="IPR036737">
    <property type="entry name" value="OmpA-like_sf"/>
</dbReference>
<evidence type="ECO:0000256" key="4">
    <source>
        <dbReference type="ARBA" id="ARBA00022692"/>
    </source>
</evidence>
<dbReference type="GO" id="GO:0005886">
    <property type="term" value="C:plasma membrane"/>
    <property type="evidence" value="ECO:0007669"/>
    <property type="project" value="UniProtKB-SubCell"/>
</dbReference>
<accession>A0A3G1KX47</accession>
<keyword evidence="11" id="KW-1185">Reference proteome</keyword>
<comment type="subcellular location">
    <subcellularLocation>
        <location evidence="1">Cell membrane</location>
        <topology evidence="1">Single-pass membrane protein</topology>
    </subcellularLocation>
</comment>
<evidence type="ECO:0000256" key="1">
    <source>
        <dbReference type="ARBA" id="ARBA00004162"/>
    </source>
</evidence>
<dbReference type="PANTHER" id="PTHR30329">
    <property type="entry name" value="STATOR ELEMENT OF FLAGELLAR MOTOR COMPLEX"/>
    <property type="match status" value="1"/>
</dbReference>
<evidence type="ECO:0000256" key="2">
    <source>
        <dbReference type="ARBA" id="ARBA00008914"/>
    </source>
</evidence>
<dbReference type="InterPro" id="IPR050330">
    <property type="entry name" value="Bact_OuterMem_StrucFunc"/>
</dbReference>
<evidence type="ECO:0000313" key="11">
    <source>
        <dbReference type="Proteomes" id="UP000323521"/>
    </source>
</evidence>
<comment type="similarity">
    <text evidence="2">Belongs to the MotB family.</text>
</comment>
<sequence length="268" mass="29933">MRRPEEHEKDNTERWLLSYADFITLLMIFFVILYSMSRIDAAKFEMLAQTLGKTLTGTQYILKGSSGPSMVSGISAGETFPSTQVTPNSLYVNRTPTYGTNDSVDQNAFKEVEKILDNFIKENGLEGVVSHYVSERGLVVSLSNAALFDSGSSELHADQKKTVIKIGEILKVLPNLIRVEGHTDNRPIHNARFPSNWELSVLRATTVLQILVADVGISPDKISAIGYGEYRPIAPNDSGPNRQLNRRVDIVIMKSEYNQWEPNQTKTP</sequence>
<dbReference type="OrthoDB" id="9815217at2"/>
<dbReference type="PANTHER" id="PTHR30329:SF21">
    <property type="entry name" value="LIPOPROTEIN YIAD-RELATED"/>
    <property type="match status" value="1"/>
</dbReference>
<name>A0A3G1KX47_FORW1</name>
<evidence type="ECO:0000259" key="9">
    <source>
        <dbReference type="PROSITE" id="PS51123"/>
    </source>
</evidence>